<dbReference type="InterPro" id="IPR032096">
    <property type="entry name" value="DUF4815"/>
</dbReference>
<organism evidence="2">
    <name type="scientific">uncultured Caudovirales phage</name>
    <dbReference type="NCBI Taxonomy" id="2100421"/>
    <lineage>
        <taxon>Viruses</taxon>
        <taxon>Duplodnaviria</taxon>
        <taxon>Heunggongvirae</taxon>
        <taxon>Uroviricota</taxon>
        <taxon>Caudoviricetes</taxon>
        <taxon>Peduoviridae</taxon>
        <taxon>Maltschvirus</taxon>
        <taxon>Maltschvirus maltsch</taxon>
    </lineage>
</organism>
<reference evidence="2" key="1">
    <citation type="submission" date="2020-05" db="EMBL/GenBank/DDBJ databases">
        <authorList>
            <person name="Chiriac C."/>
            <person name="Salcher M."/>
            <person name="Ghai R."/>
            <person name="Kavagutti S V."/>
        </authorList>
    </citation>
    <scope>NUCLEOTIDE SEQUENCE</scope>
</reference>
<dbReference type="Gene3D" id="2.60.120.380">
    <property type="match status" value="1"/>
</dbReference>
<feature type="domain" description="DUF4815" evidence="1">
    <location>
        <begin position="883"/>
        <end position="1148"/>
    </location>
</feature>
<name>A0A6J5T302_9CAUD</name>
<dbReference type="Pfam" id="PF16075">
    <property type="entry name" value="DUF4815"/>
    <property type="match status" value="3"/>
</dbReference>
<evidence type="ECO:0000259" key="1">
    <source>
        <dbReference type="Pfam" id="PF16075"/>
    </source>
</evidence>
<dbReference type="EMBL" id="LR797523">
    <property type="protein sequence ID" value="CAB4221979.1"/>
    <property type="molecule type" value="Genomic_DNA"/>
</dbReference>
<evidence type="ECO:0000313" key="2">
    <source>
        <dbReference type="EMBL" id="CAB4221979.1"/>
    </source>
</evidence>
<protein>
    <recommendedName>
        <fullName evidence="1">DUF4815 domain-containing protein</fullName>
    </recommendedName>
</protein>
<gene>
    <name evidence="2" type="ORF">UFOVP1655_4</name>
</gene>
<sequence length="2304" mass="249169">MALNFNTSPYFDDFDPTDNYHRILFKPGRAIQARELTQSQTILQNQISQFASAIYAQNTPISGGKITTNLNSDYLKLNRAYLGAAIDISELVGQIVTNSTGIISATIIAVSSDSSTTGDLPTLILSYRSGQKFANNMTLYIQNTPFATTFSTGSTGKASVVSISAGVFYVVNGYNKAKNNIRYSIGNFVNVLPQTIILNKYSNTPSVRVGLDILEHIVNSSTDSTLLDPALGASNYQAPGADRYQITLTLITKPFQIGNDDGFIELMRMENGIIIKQVDHTVYSTIDDYFAKRDFESNGNYIVNDFKLSSKTNIDGNGDKYDFNIGKGVAYVQGYRIENQSNLKLTSDRARTKKTILADNTYINFGNYFTVDTVNGSFDFTKLSIVDLHCVPYASIDTANTNTYKSTLIGNAYIRNMDYQTGGTDPNGYIFNSFVSDINTVALTGNATNDSTNSKIVVNASAGRFSDIVNAYVGCAVEMTAGPTNGEKKIITTYVAANNTIFVNSPFNTAPDGNTQFKIILSTTATDSIVKRTLPSSTTNYNLTAKSNINSGIGKVGGLVTGSTILHSAGNPEMIYTLGYPYVANVSNTQYYSTQIFRNVAFNGDGEVTINTTNPIRFQGNDGVSYDSDGFNQLFTVTEVSTGNILAFNDAGNSVTILTESSAKFTAPSYGTKVVNISAAVFIPNADDSKILKVKELTVGNTSFTQTLTNPNTVTNRKFSLDIANNPTGQVLIAKADINSIKTSLNVSDVKRITKIIDVGTTGLAGPSGALSNYSDITSDFLLDNGQEDSYYGHSHINLLPGVSRPIGDILVVFDYYLHSGGDGYFSAGSYLNSPSPEASIATIPSFTASSGKIYKLSDCIDFRPSFKNATSADNWEFTAVTNSNGINIQGALIPNNLSNFQSDYQYYLARKDKLVLTKDGSFLIIEGTPANVPNFPSEPNGSMILANITLDPYTAYVSGEGPSYVDGLTQTTVPPNLNIAKVLHKRWAKSDITELQHQVDNLEYYTALSLLEHKTNAMQVPDVNGLNRFKNGILVDSFVDFGTADTANPDFECNINIREQKLTPVQDVGNFILHNSAALKSYGKVSNTATYHMSSTPSSKLFTLPYNKQIMIKQTLASNTISVNPFNVVLYEGKAYLNPPMDTWINVNQPADIHITHPGFQFAQTTGSKNVINCGDWKALSGTEAINASPQGYMSEDGIVKNTAISAYIQSQEIIVRATGMLENTPVDCWFDGKNVNKYMTQANTIELQQVVGTFQDDDIIGFFDDNIGEFFPIARVISVINYNGGTRVHLNIAHLINPPATVATTHVINANFDVNGNYTGTDAIGVLIAPAGSIQTLHNKGSVKAVGGTWTSVQQETPSWIFKSHIINPATTFLNTYGVWGDQNNSASYTATFPFTVTTAGAYTLSGSHNGTVGTLSIDDVVKIATLNGTTKTVTLNLTAGPHKVSWVTTKAANPAIGAVAVTIGNASGLIWDSNDPNELTYPNSGHTRLNLQGGGTYYMSPSQISLDAHASGTSDTAYVGASITFSTTYVYEYKYGSIYVPPKPGAIAGVQGDGDAGWQAEYQARLTAYNAALAAFNAAYAEAEKSKNTLTYLTLTKNYTTDIETYDHLTRTITVNPLKPVNISVGWNKWIAKDITSTYTMSGIQLSVANAIHEGNTISKLSTTSDGKFVGLFNIPGSKFNTGSKIFRIDNRIDSFEPNSATTFSEATFLAGNSNNNENFGSPSHDSSSKPFNKFNIVNTGNSSAYDPIAQTFIVDGKSYPNGVFIKSVKLFFAHKDEHKDVTISIVGTVNGFPSGKILDNSTVSKHPNQVKVSLNPHYLDATSYTEFEFTAPIYLKQDILYAIIVQSASSVYDLWLAKQNQLAVASTTSLLPGGAVVGNPKIGATPYCGALFESQGGLSWTADLSSDLMFTIDQCIFDKTQTPTLDFSLPKGLPRRKLGTHDILYGIDHNLAKNINSKFQKSKALDAFNLSTTDFIPSPCKIRYQYSATLMNQTVTPPVSVTPGRYGMPTAEDIHLDDGLGQRVLLEDRDNSFQLFATLSSTDKYVSPIIADDGVSIFDIVYFINNLGISSEKISIVSGGTGYNAATTSITVSSPNTKDGTNAVLGFTTNTTTGIINSVYVEYPGSGYTKTPTITVTDAATRSGNSNASIIIHGETSSHAGNGFAKYVTKTVTLTPGSDSGDMRVYYTAYKPLGTEVYVYYKILNSNDTSKFADQNWQLMTQTSNSNVFSKDRTKLIEYEWAPGINNSADNNISYTSTNGVTYTNYITFAIKIVMATNDNTKVPFLTDIRALALPSGTGI</sequence>
<proteinExistence type="predicted"/>
<accession>A0A6J5T302</accession>
<feature type="domain" description="DUF4815" evidence="1">
    <location>
        <begin position="184"/>
        <end position="362"/>
    </location>
</feature>
<feature type="domain" description="DUF4815" evidence="1">
    <location>
        <begin position="9"/>
        <end position="81"/>
    </location>
</feature>